<reference evidence="2 3" key="1">
    <citation type="journal article" date="2024" name="Microbiol. Resour. Announc.">
        <title>Genome annotations for the ascomycete fungi Trichoderma harzianum, Trichoderma aggressivum, and Purpureocillium lilacinum.</title>
        <authorList>
            <person name="Beijen E.P.W."/>
            <person name="Ohm R.A."/>
        </authorList>
    </citation>
    <scope>NUCLEOTIDE SEQUENCE [LARGE SCALE GENOMIC DNA]</scope>
    <source>
        <strain evidence="2 3">CBS 150709</strain>
    </source>
</reference>
<sequence>MNEWSPTWAPFPPLPPPRSEPDLPIHAARAVRAHRSSRQLISGQASQMLLHASHTRTHMQVGIRLKSNLPQGRSFADDKGQGGGGHRSARVHASPGGAETGASQSHRGNSWLLHVDVYGAYKDYEN</sequence>
<protein>
    <submittedName>
        <fullName evidence="2">Uncharacterized protein</fullName>
    </submittedName>
</protein>
<comment type="caution">
    <text evidence="2">The sequence shown here is derived from an EMBL/GenBank/DDBJ whole genome shotgun (WGS) entry which is preliminary data.</text>
</comment>
<gene>
    <name evidence="2" type="ORF">Purlil1_8335</name>
</gene>
<dbReference type="Proteomes" id="UP001287286">
    <property type="component" value="Unassembled WGS sequence"/>
</dbReference>
<accession>A0ABR0BTC1</accession>
<feature type="region of interest" description="Disordered" evidence="1">
    <location>
        <begin position="1"/>
        <end position="23"/>
    </location>
</feature>
<keyword evidence="3" id="KW-1185">Reference proteome</keyword>
<evidence type="ECO:0000313" key="3">
    <source>
        <dbReference type="Proteomes" id="UP001287286"/>
    </source>
</evidence>
<feature type="compositionally biased region" description="Pro residues" evidence="1">
    <location>
        <begin position="9"/>
        <end position="18"/>
    </location>
</feature>
<dbReference type="EMBL" id="JAWRVI010000033">
    <property type="protein sequence ID" value="KAK4087260.1"/>
    <property type="molecule type" value="Genomic_DNA"/>
</dbReference>
<organism evidence="2 3">
    <name type="scientific">Purpureocillium lilacinum</name>
    <name type="common">Paecilomyces lilacinus</name>
    <dbReference type="NCBI Taxonomy" id="33203"/>
    <lineage>
        <taxon>Eukaryota</taxon>
        <taxon>Fungi</taxon>
        <taxon>Dikarya</taxon>
        <taxon>Ascomycota</taxon>
        <taxon>Pezizomycotina</taxon>
        <taxon>Sordariomycetes</taxon>
        <taxon>Hypocreomycetidae</taxon>
        <taxon>Hypocreales</taxon>
        <taxon>Ophiocordycipitaceae</taxon>
        <taxon>Purpureocillium</taxon>
    </lineage>
</organism>
<proteinExistence type="predicted"/>
<name>A0ABR0BTC1_PURLI</name>
<evidence type="ECO:0000313" key="2">
    <source>
        <dbReference type="EMBL" id="KAK4087260.1"/>
    </source>
</evidence>
<evidence type="ECO:0000256" key="1">
    <source>
        <dbReference type="SAM" id="MobiDB-lite"/>
    </source>
</evidence>
<feature type="region of interest" description="Disordered" evidence="1">
    <location>
        <begin position="66"/>
        <end position="109"/>
    </location>
</feature>